<gene>
    <name evidence="1" type="ORF">CVP04_04005</name>
</gene>
<name>A0A2M8RWN4_9PAST</name>
<evidence type="ECO:0000313" key="2">
    <source>
        <dbReference type="Proteomes" id="UP000230282"/>
    </source>
</evidence>
<accession>A0A2M8RWN4</accession>
<dbReference type="EMBL" id="PHGZ01000008">
    <property type="protein sequence ID" value="PJG83294.1"/>
    <property type="molecule type" value="Genomic_DNA"/>
</dbReference>
<reference evidence="1 2" key="1">
    <citation type="submission" date="2017-11" db="EMBL/GenBank/DDBJ databases">
        <title>Reclassification of Bisgaard taxon 5 as Caviibacterium pharyngocola gen. nov., sp. nov.</title>
        <authorList>
            <person name="Christensen H."/>
        </authorList>
    </citation>
    <scope>NUCLEOTIDE SEQUENCE [LARGE SCALE GENOMIC DNA]</scope>
    <source>
        <strain evidence="1 2">7_3</strain>
    </source>
</reference>
<proteinExistence type="predicted"/>
<dbReference type="Proteomes" id="UP000230282">
    <property type="component" value="Unassembled WGS sequence"/>
</dbReference>
<sequence length="72" mass="8374">MSKKHLTFVFKGQNYGTAQHSTALAQLIAKLKEIFQINQPDLDFGIYRILNSRSAEIQQFLEKRYLTKSARQ</sequence>
<evidence type="ECO:0000313" key="1">
    <source>
        <dbReference type="EMBL" id="PJG83294.1"/>
    </source>
</evidence>
<protein>
    <submittedName>
        <fullName evidence="1">Uncharacterized protein</fullName>
    </submittedName>
</protein>
<dbReference type="AlphaFoldDB" id="A0A2M8RWN4"/>
<comment type="caution">
    <text evidence="1">The sequence shown here is derived from an EMBL/GenBank/DDBJ whole genome shotgun (WGS) entry which is preliminary data.</text>
</comment>
<keyword evidence="2" id="KW-1185">Reference proteome</keyword>
<organism evidence="1 2">
    <name type="scientific">Caviibacterium pharyngocola</name>
    <dbReference type="NCBI Taxonomy" id="28159"/>
    <lineage>
        <taxon>Bacteria</taxon>
        <taxon>Pseudomonadati</taxon>
        <taxon>Pseudomonadota</taxon>
        <taxon>Gammaproteobacteria</taxon>
        <taxon>Pasteurellales</taxon>
        <taxon>Pasteurellaceae</taxon>
        <taxon>Caviibacterium</taxon>
    </lineage>
</organism>